<feature type="transmembrane region" description="Helical" evidence="1">
    <location>
        <begin position="130"/>
        <end position="152"/>
    </location>
</feature>
<keyword evidence="1" id="KW-0472">Membrane</keyword>
<feature type="transmembrane region" description="Helical" evidence="1">
    <location>
        <begin position="92"/>
        <end position="110"/>
    </location>
</feature>
<comment type="caution">
    <text evidence="2">The sequence shown here is derived from an EMBL/GenBank/DDBJ whole genome shotgun (WGS) entry which is preliminary data.</text>
</comment>
<organism evidence="2 3">
    <name type="scientific">Hibiscus sabdariffa</name>
    <name type="common">roselle</name>
    <dbReference type="NCBI Taxonomy" id="183260"/>
    <lineage>
        <taxon>Eukaryota</taxon>
        <taxon>Viridiplantae</taxon>
        <taxon>Streptophyta</taxon>
        <taxon>Embryophyta</taxon>
        <taxon>Tracheophyta</taxon>
        <taxon>Spermatophyta</taxon>
        <taxon>Magnoliopsida</taxon>
        <taxon>eudicotyledons</taxon>
        <taxon>Gunneridae</taxon>
        <taxon>Pentapetalae</taxon>
        <taxon>rosids</taxon>
        <taxon>malvids</taxon>
        <taxon>Malvales</taxon>
        <taxon>Malvaceae</taxon>
        <taxon>Malvoideae</taxon>
        <taxon>Hibiscus</taxon>
    </lineage>
</organism>
<keyword evidence="1" id="KW-0812">Transmembrane</keyword>
<sequence>MARSLATWWLFGSVVWPFERGSRALLFTAPLYGDVLAQVVRPPDGLVAMARLPWHFVWIAPLGLAATSFATVGAPLSCSSCTHPSWLVRHSLVPWLPCLCAITGLFVGPMRDAALGVGLATWLSVDDQMLSATPVIAGGAYFSCFSSFHLTWRASLLLVIWSPCLRPIAGLIVGFACGIDLVARPFQWLLLGMGFTACPATWLLVFEQSFGAAPVAAHNFWRVRPLLVFCFLCLCPPSGLHDDSVCGTVFAARPHWWQFILVRFGSSARPSYRLFTWTTSYLLWAKFNNYRLRLSRLPTPFRIEIHSPYLISSWNRFAH</sequence>
<accession>A0ABR2CET3</accession>
<dbReference type="Proteomes" id="UP001472677">
    <property type="component" value="Unassembled WGS sequence"/>
</dbReference>
<feature type="transmembrane region" description="Helical" evidence="1">
    <location>
        <begin position="188"/>
        <end position="206"/>
    </location>
</feature>
<protein>
    <submittedName>
        <fullName evidence="2">Uncharacterized protein</fullName>
    </submittedName>
</protein>
<keyword evidence="3" id="KW-1185">Reference proteome</keyword>
<keyword evidence="1" id="KW-1133">Transmembrane helix</keyword>
<evidence type="ECO:0000256" key="1">
    <source>
        <dbReference type="SAM" id="Phobius"/>
    </source>
</evidence>
<evidence type="ECO:0000313" key="2">
    <source>
        <dbReference type="EMBL" id="KAK8518047.1"/>
    </source>
</evidence>
<evidence type="ECO:0000313" key="3">
    <source>
        <dbReference type="Proteomes" id="UP001472677"/>
    </source>
</evidence>
<proteinExistence type="predicted"/>
<gene>
    <name evidence="2" type="ORF">V6N12_033039</name>
</gene>
<feature type="transmembrane region" description="Helical" evidence="1">
    <location>
        <begin position="52"/>
        <end position="72"/>
    </location>
</feature>
<reference evidence="2 3" key="1">
    <citation type="journal article" date="2024" name="G3 (Bethesda)">
        <title>Genome assembly of Hibiscus sabdariffa L. provides insights into metabolisms of medicinal natural products.</title>
        <authorList>
            <person name="Kim T."/>
        </authorList>
    </citation>
    <scope>NUCLEOTIDE SEQUENCE [LARGE SCALE GENOMIC DNA]</scope>
    <source>
        <strain evidence="2">TK-2024</strain>
        <tissue evidence="2">Old leaves</tissue>
    </source>
</reference>
<name>A0ABR2CET3_9ROSI</name>
<feature type="transmembrane region" description="Helical" evidence="1">
    <location>
        <begin position="164"/>
        <end position="182"/>
    </location>
</feature>
<dbReference type="EMBL" id="JBBPBM010000054">
    <property type="protein sequence ID" value="KAK8518047.1"/>
    <property type="molecule type" value="Genomic_DNA"/>
</dbReference>